<dbReference type="SUPFAM" id="SSF49777">
    <property type="entry name" value="PEBP-like"/>
    <property type="match status" value="1"/>
</dbReference>
<dbReference type="Proteomes" id="UP001597337">
    <property type="component" value="Unassembled WGS sequence"/>
</dbReference>
<organism evidence="1 2">
    <name type="scientific">Thiorhodococcus fuscus</name>
    <dbReference type="NCBI Taxonomy" id="527200"/>
    <lineage>
        <taxon>Bacteria</taxon>
        <taxon>Pseudomonadati</taxon>
        <taxon>Pseudomonadota</taxon>
        <taxon>Gammaproteobacteria</taxon>
        <taxon>Chromatiales</taxon>
        <taxon>Chromatiaceae</taxon>
        <taxon>Thiorhodococcus</taxon>
    </lineage>
</organism>
<accession>A0ABW4YA71</accession>
<evidence type="ECO:0000313" key="1">
    <source>
        <dbReference type="EMBL" id="MFD2112619.1"/>
    </source>
</evidence>
<dbReference type="RefSeq" id="WP_386027072.1">
    <property type="nucleotide sequence ID" value="NZ_JBHUHX010000032.1"/>
</dbReference>
<protein>
    <submittedName>
        <fullName evidence="1">YbhB/YbcL family Raf kinase inhibitor-like protein</fullName>
    </submittedName>
</protein>
<dbReference type="Pfam" id="PF01161">
    <property type="entry name" value="PBP"/>
    <property type="match status" value="1"/>
</dbReference>
<evidence type="ECO:0000313" key="2">
    <source>
        <dbReference type="Proteomes" id="UP001597337"/>
    </source>
</evidence>
<keyword evidence="1" id="KW-0649">Protein kinase inhibitor</keyword>
<keyword evidence="2" id="KW-1185">Reference proteome</keyword>
<dbReference type="PANTHER" id="PTHR30289:SF1">
    <property type="entry name" value="PEBP (PHOSPHATIDYLETHANOLAMINE-BINDING PROTEIN) FAMILY PROTEIN"/>
    <property type="match status" value="1"/>
</dbReference>
<dbReference type="Gene3D" id="3.90.280.10">
    <property type="entry name" value="PEBP-like"/>
    <property type="match status" value="1"/>
</dbReference>
<proteinExistence type="predicted"/>
<comment type="caution">
    <text evidence="1">The sequence shown here is derived from an EMBL/GenBank/DDBJ whole genome shotgun (WGS) entry which is preliminary data.</text>
</comment>
<name>A0ABW4YA71_9GAMM</name>
<dbReference type="CDD" id="cd00865">
    <property type="entry name" value="PEBP_bact_arch"/>
    <property type="match status" value="1"/>
</dbReference>
<dbReference type="GO" id="GO:0004860">
    <property type="term" value="F:protein kinase inhibitor activity"/>
    <property type="evidence" value="ECO:0007669"/>
    <property type="project" value="UniProtKB-KW"/>
</dbReference>
<dbReference type="InterPro" id="IPR005247">
    <property type="entry name" value="YbhB_YbcL/LppC-like"/>
</dbReference>
<gene>
    <name evidence="1" type="ORF">ACFSJC_12280</name>
</gene>
<dbReference type="NCBIfam" id="TIGR00481">
    <property type="entry name" value="YbhB/YbcL family Raf kinase inhibitor-like protein"/>
    <property type="match status" value="1"/>
</dbReference>
<dbReference type="PANTHER" id="PTHR30289">
    <property type="entry name" value="UNCHARACTERIZED PROTEIN YBCL-RELATED"/>
    <property type="match status" value="1"/>
</dbReference>
<dbReference type="InterPro" id="IPR036610">
    <property type="entry name" value="PEBP-like_sf"/>
</dbReference>
<reference evidence="2" key="1">
    <citation type="journal article" date="2019" name="Int. J. Syst. Evol. Microbiol.">
        <title>The Global Catalogue of Microorganisms (GCM) 10K type strain sequencing project: providing services to taxonomists for standard genome sequencing and annotation.</title>
        <authorList>
            <consortium name="The Broad Institute Genomics Platform"/>
            <consortium name="The Broad Institute Genome Sequencing Center for Infectious Disease"/>
            <person name="Wu L."/>
            <person name="Ma J."/>
        </authorList>
    </citation>
    <scope>NUCLEOTIDE SEQUENCE [LARGE SCALE GENOMIC DNA]</scope>
    <source>
        <strain evidence="2">KACC 12597</strain>
    </source>
</reference>
<sequence>MALVLKSEAFVDGDRIPRRFSCEGEDVSPPLTWQDLPEGTESLVLILDDPDAPDPAAPRMVWDHWVLYNIPPTCSGLVEGAARGGLPEGTREGINSWGRTGYGGPCPPIGRHRYFHRLYALDTRLPDALGQPTKDELLLAMEEHILAHAELVGVYDACKVDASA</sequence>
<dbReference type="InterPro" id="IPR008914">
    <property type="entry name" value="PEBP"/>
</dbReference>
<dbReference type="EMBL" id="JBHUHX010000032">
    <property type="protein sequence ID" value="MFD2112619.1"/>
    <property type="molecule type" value="Genomic_DNA"/>
</dbReference>